<sequence length="738" mass="81760">MSEQASSEAGQGPVVVDRLQLPHSPSSVVANEGPERGVAETVSVTSDQPYVLPESEGESEIDTRDPEQTQPDTESDSKPPTGFDDTQSASENPLRKDTSDSGDQSSKFWSMYLIESRKEDEEFVVNMASDTNGVLVFTGLFGAIVAAFILESYKQLQPDSAGAAVLLLSQISQQLAVAASNSSHFSPLSPAPAIDTFRPSSSAIRVNILWFLSLSLSLLCALAATLMQQWARRYISRTHDAQRTGSPQRQGHIHAYLFKGLQAFSMKSAVETLPAFIHASVVLFFAGLLEFLFPINTTVAYTLLAFLAFSALIYIGLMVLPIAWLNSPFATPLSSVDVTRAIVWLPHILCRALSRISYPKRQTWERCIRHPELTTRWTLCVAHVGFRMSSATIRVTSALERWRDAATRDYILKLEDAAALDDELEADTVQWTMERVIHDDVKLDGFLESAGFLTSAGDQQAIKMVERLARTPGFSGRMGHLLSNATRIEITKPIDHARREQQIESYLRLIRCLLSNPDPVVSTGTLWPTFLLPILTPLVRLRNDTDTDVAVSASCTAAMAVSFLTKLVHRLLADARFSESYRDFSSCLDILVDVKKARMRAFTGWRDQIIYGSNMAQVFNILAFVRGVLLHLKRASSESRDLIWRTLAALDPARVTGLVEGGILVRRETLRYLPGTLRDDIRAAAYQEGHYELAHLVDGEFPAVSSPLSPFTILYDSLRPLYEKAAEIQNDLVKSGFA</sequence>
<keyword evidence="2" id="KW-1185">Reference proteome</keyword>
<dbReference type="Proteomes" id="UP000814140">
    <property type="component" value="Unassembled WGS sequence"/>
</dbReference>
<organism evidence="1 2">
    <name type="scientific">Artomyces pyxidatus</name>
    <dbReference type="NCBI Taxonomy" id="48021"/>
    <lineage>
        <taxon>Eukaryota</taxon>
        <taxon>Fungi</taxon>
        <taxon>Dikarya</taxon>
        <taxon>Basidiomycota</taxon>
        <taxon>Agaricomycotina</taxon>
        <taxon>Agaricomycetes</taxon>
        <taxon>Russulales</taxon>
        <taxon>Auriscalpiaceae</taxon>
        <taxon>Artomyces</taxon>
    </lineage>
</organism>
<comment type="caution">
    <text evidence="1">The sequence shown here is derived from an EMBL/GenBank/DDBJ whole genome shotgun (WGS) entry which is preliminary data.</text>
</comment>
<proteinExistence type="predicted"/>
<dbReference type="EMBL" id="MU277206">
    <property type="protein sequence ID" value="KAI0062704.1"/>
    <property type="molecule type" value="Genomic_DNA"/>
</dbReference>
<accession>A0ACB8T1T9</accession>
<protein>
    <submittedName>
        <fullName evidence="1">Uncharacterized protein</fullName>
    </submittedName>
</protein>
<reference evidence="1" key="2">
    <citation type="journal article" date="2022" name="New Phytol.">
        <title>Evolutionary transition to the ectomycorrhizal habit in the genomes of a hyperdiverse lineage of mushroom-forming fungi.</title>
        <authorList>
            <person name="Looney B."/>
            <person name="Miyauchi S."/>
            <person name="Morin E."/>
            <person name="Drula E."/>
            <person name="Courty P.E."/>
            <person name="Kohler A."/>
            <person name="Kuo A."/>
            <person name="LaButti K."/>
            <person name="Pangilinan J."/>
            <person name="Lipzen A."/>
            <person name="Riley R."/>
            <person name="Andreopoulos W."/>
            <person name="He G."/>
            <person name="Johnson J."/>
            <person name="Nolan M."/>
            <person name="Tritt A."/>
            <person name="Barry K.W."/>
            <person name="Grigoriev I.V."/>
            <person name="Nagy L.G."/>
            <person name="Hibbett D."/>
            <person name="Henrissat B."/>
            <person name="Matheny P.B."/>
            <person name="Labbe J."/>
            <person name="Martin F.M."/>
        </authorList>
    </citation>
    <scope>NUCLEOTIDE SEQUENCE</scope>
    <source>
        <strain evidence="1">HHB10654</strain>
    </source>
</reference>
<reference evidence="1" key="1">
    <citation type="submission" date="2021-03" db="EMBL/GenBank/DDBJ databases">
        <authorList>
            <consortium name="DOE Joint Genome Institute"/>
            <person name="Ahrendt S."/>
            <person name="Looney B.P."/>
            <person name="Miyauchi S."/>
            <person name="Morin E."/>
            <person name="Drula E."/>
            <person name="Courty P.E."/>
            <person name="Chicoki N."/>
            <person name="Fauchery L."/>
            <person name="Kohler A."/>
            <person name="Kuo A."/>
            <person name="Labutti K."/>
            <person name="Pangilinan J."/>
            <person name="Lipzen A."/>
            <person name="Riley R."/>
            <person name="Andreopoulos W."/>
            <person name="He G."/>
            <person name="Johnson J."/>
            <person name="Barry K.W."/>
            <person name="Grigoriev I.V."/>
            <person name="Nagy L."/>
            <person name="Hibbett D."/>
            <person name="Henrissat B."/>
            <person name="Matheny P.B."/>
            <person name="Labbe J."/>
            <person name="Martin F."/>
        </authorList>
    </citation>
    <scope>NUCLEOTIDE SEQUENCE</scope>
    <source>
        <strain evidence="1">HHB10654</strain>
    </source>
</reference>
<name>A0ACB8T1T9_9AGAM</name>
<evidence type="ECO:0000313" key="2">
    <source>
        <dbReference type="Proteomes" id="UP000814140"/>
    </source>
</evidence>
<evidence type="ECO:0000313" key="1">
    <source>
        <dbReference type="EMBL" id="KAI0062704.1"/>
    </source>
</evidence>
<gene>
    <name evidence="1" type="ORF">BV25DRAFT_599702</name>
</gene>